<dbReference type="Pfam" id="PF00183">
    <property type="entry name" value="HSP90"/>
    <property type="match status" value="1"/>
</dbReference>
<dbReference type="Gene3D" id="3.40.50.11260">
    <property type="match status" value="1"/>
</dbReference>
<dbReference type="InterPro" id="IPR020568">
    <property type="entry name" value="Ribosomal_Su5_D2-typ_SF"/>
</dbReference>
<dbReference type="SUPFAM" id="SSF54211">
    <property type="entry name" value="Ribosomal protein S5 domain 2-like"/>
    <property type="match status" value="1"/>
</dbReference>
<dbReference type="EMBL" id="UINC01001083">
    <property type="protein sequence ID" value="SUZ70174.1"/>
    <property type="molecule type" value="Genomic_DNA"/>
</dbReference>
<evidence type="ECO:0000313" key="10">
    <source>
        <dbReference type="EMBL" id="SUZ70174.1"/>
    </source>
</evidence>
<dbReference type="NCBIfam" id="NF003555">
    <property type="entry name" value="PRK05218.1"/>
    <property type="match status" value="1"/>
</dbReference>
<keyword evidence="6" id="KW-0346">Stress response</keyword>
<dbReference type="AlphaFoldDB" id="A0A381PU45"/>
<dbReference type="FunFam" id="3.30.230.80:FF:000002">
    <property type="entry name" value="Molecular chaperone HtpG"/>
    <property type="match status" value="1"/>
</dbReference>
<dbReference type="Gene3D" id="3.30.565.10">
    <property type="entry name" value="Histidine kinase-like ATPase, C-terminal domain"/>
    <property type="match status" value="1"/>
</dbReference>
<dbReference type="HAMAP" id="MF_00505">
    <property type="entry name" value="HSP90"/>
    <property type="match status" value="1"/>
</dbReference>
<dbReference type="InterPro" id="IPR037196">
    <property type="entry name" value="HSP90_C"/>
</dbReference>
<protein>
    <recommendedName>
        <fullName evidence="9">Histidine kinase/HSP90-like ATPase domain-containing protein</fullName>
    </recommendedName>
</protein>
<dbReference type="PANTHER" id="PTHR11528">
    <property type="entry name" value="HEAT SHOCK PROTEIN 90 FAMILY MEMBER"/>
    <property type="match status" value="1"/>
</dbReference>
<dbReference type="InterPro" id="IPR019805">
    <property type="entry name" value="Heat_shock_protein_90_CS"/>
</dbReference>
<dbReference type="PROSITE" id="PS00298">
    <property type="entry name" value="HSP90"/>
    <property type="match status" value="1"/>
</dbReference>
<dbReference type="GO" id="GO:0140662">
    <property type="term" value="F:ATP-dependent protein folding chaperone"/>
    <property type="evidence" value="ECO:0007669"/>
    <property type="project" value="InterPro"/>
</dbReference>
<dbReference type="InterPro" id="IPR003594">
    <property type="entry name" value="HATPase_dom"/>
</dbReference>
<evidence type="ECO:0000256" key="1">
    <source>
        <dbReference type="ARBA" id="ARBA00004496"/>
    </source>
</evidence>
<comment type="similarity">
    <text evidence="2">Belongs to the heat shock protein 90 family.</text>
</comment>
<feature type="region of interest" description="Disordered" evidence="8">
    <location>
        <begin position="630"/>
        <end position="656"/>
    </location>
</feature>
<reference evidence="10" key="1">
    <citation type="submission" date="2018-05" db="EMBL/GenBank/DDBJ databases">
        <authorList>
            <person name="Lanie J.A."/>
            <person name="Ng W.-L."/>
            <person name="Kazmierczak K.M."/>
            <person name="Andrzejewski T.M."/>
            <person name="Davidsen T.M."/>
            <person name="Wayne K.J."/>
            <person name="Tettelin H."/>
            <person name="Glass J.I."/>
            <person name="Rusch D."/>
            <person name="Podicherti R."/>
            <person name="Tsui H.-C.T."/>
            <person name="Winkler M.E."/>
        </authorList>
    </citation>
    <scope>NUCLEOTIDE SEQUENCE</scope>
</reference>
<evidence type="ECO:0000256" key="5">
    <source>
        <dbReference type="ARBA" id="ARBA00022840"/>
    </source>
</evidence>
<dbReference type="GO" id="GO:0005524">
    <property type="term" value="F:ATP binding"/>
    <property type="evidence" value="ECO:0007669"/>
    <property type="project" value="UniProtKB-KW"/>
</dbReference>
<evidence type="ECO:0000256" key="6">
    <source>
        <dbReference type="ARBA" id="ARBA00023016"/>
    </source>
</evidence>
<keyword evidence="5" id="KW-0067">ATP-binding</keyword>
<evidence type="ECO:0000256" key="2">
    <source>
        <dbReference type="ARBA" id="ARBA00008239"/>
    </source>
</evidence>
<keyword evidence="3" id="KW-0963">Cytoplasm</keyword>
<proteinExistence type="inferred from homology"/>
<name>A0A381PU45_9ZZZZ</name>
<dbReference type="SUPFAM" id="SSF55874">
    <property type="entry name" value="ATPase domain of HSP90 chaperone/DNA topoisomerase II/histidine kinase"/>
    <property type="match status" value="1"/>
</dbReference>
<dbReference type="SUPFAM" id="SSF110942">
    <property type="entry name" value="HSP90 C-terminal domain"/>
    <property type="match status" value="1"/>
</dbReference>
<organism evidence="10">
    <name type="scientific">marine metagenome</name>
    <dbReference type="NCBI Taxonomy" id="408172"/>
    <lineage>
        <taxon>unclassified sequences</taxon>
        <taxon>metagenomes</taxon>
        <taxon>ecological metagenomes</taxon>
    </lineage>
</organism>
<evidence type="ECO:0000256" key="3">
    <source>
        <dbReference type="ARBA" id="ARBA00022490"/>
    </source>
</evidence>
<dbReference type="GO" id="GO:0051082">
    <property type="term" value="F:unfolded protein binding"/>
    <property type="evidence" value="ECO:0007669"/>
    <property type="project" value="InterPro"/>
</dbReference>
<dbReference type="Pfam" id="PF13589">
    <property type="entry name" value="HATPase_c_3"/>
    <property type="match status" value="1"/>
</dbReference>
<dbReference type="Gene3D" id="3.30.230.80">
    <property type="match status" value="1"/>
</dbReference>
<dbReference type="InterPro" id="IPR001404">
    <property type="entry name" value="Hsp90_fam"/>
</dbReference>
<comment type="subcellular location">
    <subcellularLocation>
        <location evidence="1">Cytoplasm</location>
    </subcellularLocation>
</comment>
<evidence type="ECO:0000259" key="9">
    <source>
        <dbReference type="SMART" id="SM00387"/>
    </source>
</evidence>
<dbReference type="Gene3D" id="1.20.120.790">
    <property type="entry name" value="Heat shock protein 90, C-terminal domain"/>
    <property type="match status" value="1"/>
</dbReference>
<dbReference type="CDD" id="cd16927">
    <property type="entry name" value="HATPase_Hsp90-like"/>
    <property type="match status" value="1"/>
</dbReference>
<evidence type="ECO:0000256" key="4">
    <source>
        <dbReference type="ARBA" id="ARBA00022741"/>
    </source>
</evidence>
<sequence>VKKDKTKETLNFQTEVQQLLHLMIHSLYSNKEIFLRELISNASDAADKLRFKSLSNSKLLENEKDLNIHIIHSKKEKTIDVIDNGIGMSRKELIDNLGTIAKSGTAEFLKKRTGDQKKDAQLIGQFGVGFYSSFIVAERVVVESRKAGLPKSKGVRWESDGQGNFTVENIVRETKGTKVTLYLKPSEVEFLDHFRLETLIKKYSDHIAFAVSLEDKNDEGKEAITVNSATAIWNRSRTEVKDKEYIEFYKHLSHDFEDPITWSHNRVEGKREYISLLFIPSRAPFDLWNRDAPKGLKLYVQRVFIMDDAEQFLPLYLRFIKGIVDCADLPLNISRELLQKNSEIDAMKSALTRRALDMITKLSSKNSEKGQETYKKFWKEFGHVIKEGLVEDTANKEKLMGLLRFASSNSNTDEQDRSLSEYLAEAPKKQDKIYYLLADNNAAAKSNPHLEQLKSKGIEVLLLTDRIDPWIVDHLPEFEGKKFQNVGKGEFSLSDEGKKVNKEELKKEHELFLKKISKTLEDRVEKVNLSQRLVDSPSCVVAGQQDITPQMRRMLEATGQKLPESKPVLEINLKHPLIKKLFSESNDKMFISLSNIILDHALLADGEQLTDPSMYLKRMNDLLLDAMNGKKVSKKKVSKKKVSKKKVSKKKAPKKG</sequence>
<feature type="domain" description="Histidine kinase/HSP90-like ATPase" evidence="9">
    <location>
        <begin position="30"/>
        <end position="187"/>
    </location>
</feature>
<keyword evidence="7" id="KW-0143">Chaperone</keyword>
<dbReference type="SMART" id="SM00387">
    <property type="entry name" value="HATPase_c"/>
    <property type="match status" value="1"/>
</dbReference>
<gene>
    <name evidence="10" type="ORF">METZ01_LOCUS23028</name>
</gene>
<feature type="non-terminal residue" evidence="10">
    <location>
        <position position="1"/>
    </location>
</feature>
<dbReference type="GO" id="GO:0005737">
    <property type="term" value="C:cytoplasm"/>
    <property type="evidence" value="ECO:0007669"/>
    <property type="project" value="UniProtKB-SubCell"/>
</dbReference>
<evidence type="ECO:0000256" key="7">
    <source>
        <dbReference type="ARBA" id="ARBA00023186"/>
    </source>
</evidence>
<dbReference type="InterPro" id="IPR020575">
    <property type="entry name" value="Hsp90_N"/>
</dbReference>
<accession>A0A381PU45</accession>
<dbReference type="GO" id="GO:0016887">
    <property type="term" value="F:ATP hydrolysis activity"/>
    <property type="evidence" value="ECO:0007669"/>
    <property type="project" value="InterPro"/>
</dbReference>
<feature type="compositionally biased region" description="Basic residues" evidence="8">
    <location>
        <begin position="631"/>
        <end position="656"/>
    </location>
</feature>
<keyword evidence="4" id="KW-0547">Nucleotide-binding</keyword>
<dbReference type="PRINTS" id="PR00775">
    <property type="entry name" value="HEATSHOCK90"/>
</dbReference>
<dbReference type="PIRSF" id="PIRSF002583">
    <property type="entry name" value="Hsp90"/>
    <property type="match status" value="1"/>
</dbReference>
<dbReference type="FunFam" id="3.30.565.10:FF:000009">
    <property type="entry name" value="Molecular chaperone HtpG"/>
    <property type="match status" value="1"/>
</dbReference>
<dbReference type="InterPro" id="IPR036890">
    <property type="entry name" value="HATPase_C_sf"/>
</dbReference>
<evidence type="ECO:0000256" key="8">
    <source>
        <dbReference type="SAM" id="MobiDB-lite"/>
    </source>
</evidence>